<protein>
    <submittedName>
        <fullName evidence="2">Uncharacterized protein</fullName>
    </submittedName>
</protein>
<feature type="signal peptide" evidence="1">
    <location>
        <begin position="1"/>
        <end position="25"/>
    </location>
</feature>
<dbReference type="Proteomes" id="UP000637578">
    <property type="component" value="Unassembled WGS sequence"/>
</dbReference>
<name>A0A8J3C817_9PSEU</name>
<gene>
    <name evidence="2" type="ORF">GCM10012275_24050</name>
</gene>
<dbReference type="AlphaFoldDB" id="A0A8J3C817"/>
<reference evidence="2" key="1">
    <citation type="journal article" date="2014" name="Int. J. Syst. Evol. Microbiol.">
        <title>Complete genome sequence of Corynebacterium casei LMG S-19264T (=DSM 44701T), isolated from a smear-ripened cheese.</title>
        <authorList>
            <consortium name="US DOE Joint Genome Institute (JGI-PGF)"/>
            <person name="Walter F."/>
            <person name="Albersmeier A."/>
            <person name="Kalinowski J."/>
            <person name="Ruckert C."/>
        </authorList>
    </citation>
    <scope>NUCLEOTIDE SEQUENCE</scope>
    <source>
        <strain evidence="2">CGMCC 4.5737</strain>
    </source>
</reference>
<proteinExistence type="predicted"/>
<comment type="caution">
    <text evidence="2">The sequence shown here is derived from an EMBL/GenBank/DDBJ whole genome shotgun (WGS) entry which is preliminary data.</text>
</comment>
<evidence type="ECO:0000256" key="1">
    <source>
        <dbReference type="SAM" id="SignalP"/>
    </source>
</evidence>
<evidence type="ECO:0000313" key="3">
    <source>
        <dbReference type="Proteomes" id="UP000637578"/>
    </source>
</evidence>
<dbReference type="EMBL" id="BMMK01000009">
    <property type="protein sequence ID" value="GGM52277.1"/>
    <property type="molecule type" value="Genomic_DNA"/>
</dbReference>
<reference evidence="2" key="2">
    <citation type="submission" date="2020-09" db="EMBL/GenBank/DDBJ databases">
        <authorList>
            <person name="Sun Q."/>
            <person name="Zhou Y."/>
        </authorList>
    </citation>
    <scope>NUCLEOTIDE SEQUENCE</scope>
    <source>
        <strain evidence="2">CGMCC 4.5737</strain>
    </source>
</reference>
<accession>A0A8J3C817</accession>
<keyword evidence="3" id="KW-1185">Reference proteome</keyword>
<evidence type="ECO:0000313" key="2">
    <source>
        <dbReference type="EMBL" id="GGM52277.1"/>
    </source>
</evidence>
<dbReference type="RefSeq" id="WP_189056967.1">
    <property type="nucleotide sequence ID" value="NZ_BMMK01000009.1"/>
</dbReference>
<keyword evidence="1" id="KW-0732">Signal</keyword>
<sequence>MLRKIAGVITASFAAVLLMGGTAWASCGAGYCHYEDNDLNGAINIASFNQIQTPINVSGIGYGFGGHCGGYCGSGSGYCGGSCTSGYDYCGGTCGYDYSPCSYSSCSSSYHKPCDKPTKPCHSGTGGVTTIAIQNF</sequence>
<organism evidence="2 3">
    <name type="scientific">Longimycelium tulufanense</name>
    <dbReference type="NCBI Taxonomy" id="907463"/>
    <lineage>
        <taxon>Bacteria</taxon>
        <taxon>Bacillati</taxon>
        <taxon>Actinomycetota</taxon>
        <taxon>Actinomycetes</taxon>
        <taxon>Pseudonocardiales</taxon>
        <taxon>Pseudonocardiaceae</taxon>
        <taxon>Longimycelium</taxon>
    </lineage>
</organism>
<dbReference type="PROSITE" id="PS51257">
    <property type="entry name" value="PROKAR_LIPOPROTEIN"/>
    <property type="match status" value="1"/>
</dbReference>
<feature type="chain" id="PRO_5035214427" evidence="1">
    <location>
        <begin position="26"/>
        <end position="136"/>
    </location>
</feature>